<feature type="domain" description="Acetyl xylan esterase" evidence="1">
    <location>
        <begin position="88"/>
        <end position="236"/>
    </location>
</feature>
<name>A0A1H7XR13_OLID1</name>
<reference evidence="3" key="1">
    <citation type="submission" date="2016-10" db="EMBL/GenBank/DDBJ databases">
        <authorList>
            <person name="Varghese N."/>
            <person name="Submissions S."/>
        </authorList>
    </citation>
    <scope>NUCLEOTIDE SEQUENCE [LARGE SCALE GENOMIC DNA]</scope>
    <source>
        <strain evidence="3">DSM 18733</strain>
    </source>
</reference>
<dbReference type="Gene3D" id="3.40.50.1820">
    <property type="entry name" value="alpha/beta hydrolase"/>
    <property type="match status" value="1"/>
</dbReference>
<dbReference type="InterPro" id="IPR029058">
    <property type="entry name" value="AB_hydrolase_fold"/>
</dbReference>
<dbReference type="SUPFAM" id="SSF53474">
    <property type="entry name" value="alpha/beta-Hydrolases"/>
    <property type="match status" value="1"/>
</dbReference>
<dbReference type="Pfam" id="PF05448">
    <property type="entry name" value="AXE1"/>
    <property type="match status" value="1"/>
</dbReference>
<dbReference type="Proteomes" id="UP000199421">
    <property type="component" value="Unassembled WGS sequence"/>
</dbReference>
<dbReference type="InterPro" id="IPR050261">
    <property type="entry name" value="FrsA_esterase"/>
</dbReference>
<evidence type="ECO:0000313" key="3">
    <source>
        <dbReference type="Proteomes" id="UP000199421"/>
    </source>
</evidence>
<evidence type="ECO:0000313" key="2">
    <source>
        <dbReference type="EMBL" id="SEM36191.1"/>
    </source>
</evidence>
<sequence>MLNAQENMLPKVFEDKPKVDFIASHYRLLATSAFRNLTVANNKADWLKQKEAIKKDIVTYSGVHLSQTLPLEMKETGHVQQNGYIIKNIKFQTRPNVSATANLYLPEGKGPFPAVIITHGHWPDARRSDLFQSVAQVLVQAGYVALTIDAWGAGERCTDIREQEYHGANLGASLLNVGQSLLGMQLTDNIRGIDLLCSLPEVDPTNIGATGASGGGNQTMWLAALDERVKAAVPVVSVGTFQSYIMNSNCVCELLPKGLTFTEEAAVLGLVAPRALKILSADKDTNPSFVPSEMLKSYERAKPLFSIMGAENKLTYETFDTGHGYWPLMREAMLGWFNLQLKGKGDGKASATAEVSPLDAARLATYPNGDRDLNIETTASFCQSAGLLMHDQVFKQNDLSIDKKRADLSLLISQVEKRKVKEIRQLGMEDGWQKKILVTEEGQSIPFLWHPAAAEDKRCRVFFHPGGKDSISTELIDHAIKKDENVLLVDLWGTGEQSSAEARAIDGQLPDFHTLSRSSIWLGRTVMAEWFADINVIYDWLEQQGYTRVELNAYKEAAVAALLFSASNNIEVLNLYDAPYSYQFDQRAGIDFFNMAIHLPNVLQWGDISLMAALSSSKVCFYRPRSMSGRLLSRERAKVLHNEIEFFTKQLHKPIKVEFLINDN</sequence>
<dbReference type="PANTHER" id="PTHR22946:SF8">
    <property type="entry name" value="ACETYL XYLAN ESTERASE DOMAIN-CONTAINING PROTEIN"/>
    <property type="match status" value="1"/>
</dbReference>
<dbReference type="InterPro" id="IPR008391">
    <property type="entry name" value="AXE1_dom"/>
</dbReference>
<dbReference type="AlphaFoldDB" id="A0A1H7XR13"/>
<keyword evidence="3" id="KW-1185">Reference proteome</keyword>
<protein>
    <submittedName>
        <fullName evidence="2">Acetyl xylan esterase (AXE1)</fullName>
    </submittedName>
</protein>
<dbReference type="EMBL" id="FOAF01000011">
    <property type="protein sequence ID" value="SEM36191.1"/>
    <property type="molecule type" value="Genomic_DNA"/>
</dbReference>
<accession>A0A1H7XR13</accession>
<dbReference type="STRING" id="407022.SAMN05661044_04959"/>
<evidence type="ECO:0000259" key="1">
    <source>
        <dbReference type="Pfam" id="PF05448"/>
    </source>
</evidence>
<organism evidence="2 3">
    <name type="scientific">Olivibacter domesticus</name>
    <name type="common">Pseudosphingobacterium domesticum</name>
    <dbReference type="NCBI Taxonomy" id="407022"/>
    <lineage>
        <taxon>Bacteria</taxon>
        <taxon>Pseudomonadati</taxon>
        <taxon>Bacteroidota</taxon>
        <taxon>Sphingobacteriia</taxon>
        <taxon>Sphingobacteriales</taxon>
        <taxon>Sphingobacteriaceae</taxon>
        <taxon>Olivibacter</taxon>
    </lineage>
</organism>
<dbReference type="PANTHER" id="PTHR22946">
    <property type="entry name" value="DIENELACTONE HYDROLASE DOMAIN-CONTAINING PROTEIN-RELATED"/>
    <property type="match status" value="1"/>
</dbReference>
<gene>
    <name evidence="2" type="ORF">SAMN05661044_04959</name>
</gene>
<proteinExistence type="predicted"/>